<evidence type="ECO:0000259" key="7">
    <source>
        <dbReference type="PROSITE" id="PS50850"/>
    </source>
</evidence>
<dbReference type="Gene3D" id="1.20.1250.20">
    <property type="entry name" value="MFS general substrate transporter like domains"/>
    <property type="match status" value="2"/>
</dbReference>
<keyword evidence="2" id="KW-0813">Transport</keyword>
<evidence type="ECO:0000313" key="8">
    <source>
        <dbReference type="EMBL" id="CAK8683196.1"/>
    </source>
</evidence>
<evidence type="ECO:0000256" key="4">
    <source>
        <dbReference type="ARBA" id="ARBA00022989"/>
    </source>
</evidence>
<dbReference type="InterPro" id="IPR011701">
    <property type="entry name" value="MFS"/>
</dbReference>
<dbReference type="InterPro" id="IPR050930">
    <property type="entry name" value="MFS_Vesicular_Transporter"/>
</dbReference>
<dbReference type="PANTHER" id="PTHR23506:SF26">
    <property type="entry name" value="MFS-TYPE TRANSPORTER SLC18B1"/>
    <property type="match status" value="1"/>
</dbReference>
<feature type="transmembrane region" description="Helical" evidence="6">
    <location>
        <begin position="259"/>
        <end position="279"/>
    </location>
</feature>
<comment type="caution">
    <text evidence="8">The sequence shown here is derived from an EMBL/GenBank/DDBJ whole genome shotgun (WGS) entry which is preliminary data.</text>
</comment>
<organism evidence="8 9">
    <name type="scientific">Clavelina lepadiformis</name>
    <name type="common">Light-bulb sea squirt</name>
    <name type="synonym">Ascidia lepadiformis</name>
    <dbReference type="NCBI Taxonomy" id="159417"/>
    <lineage>
        <taxon>Eukaryota</taxon>
        <taxon>Metazoa</taxon>
        <taxon>Chordata</taxon>
        <taxon>Tunicata</taxon>
        <taxon>Ascidiacea</taxon>
        <taxon>Aplousobranchia</taxon>
        <taxon>Clavelinidae</taxon>
        <taxon>Clavelina</taxon>
    </lineage>
</organism>
<evidence type="ECO:0000256" key="6">
    <source>
        <dbReference type="SAM" id="Phobius"/>
    </source>
</evidence>
<feature type="transmembrane region" description="Helical" evidence="6">
    <location>
        <begin position="285"/>
        <end position="314"/>
    </location>
</feature>
<evidence type="ECO:0000313" key="9">
    <source>
        <dbReference type="Proteomes" id="UP001642483"/>
    </source>
</evidence>
<sequence>MEMKRVCLSQLVMQTLLGETFPRVVPFPPNSHRLDQESQEEPTFPPLRSHANDCLHIYPDVKIVKPKVDENNSASQDEISAKHQHSAYNSISDSFANCMQPQTSNQVFTPTQSFVSSFERMENQHEIVSKLKVYEGTASAAASVQHTSTPNIVAYSAPELPHEETANESYNDRPSSLVRINKSLRRFSRRQWNALLGVCYVNFSSNASFSVLSSFFAEEAKLHGASDWEVGLIFGSYAVINAICCPLFGYILPRIGSKTMLLVGMIFSAFCSFIFSQLFRIQSTSWYVAASFICRGCQAFGCAAYFTGSAVVIAQEWTENMTFAMGLSEVFTGLGMICGPLLGGWLYQTGGFQLPFIVVGIIMCIGFVINSIVVPRRSRTVENNGNFLKLIRIPSVAANALFMSAMWAAMDFNMPILSLHMKSLNASPVVVGTMFLIMAASYTIVAPFVGIYAKTRVAEKVSMIAGGFVVCFSFLLIGPSIIFSFLKTFQKSVTTIVISMILLGLGLSVALIPTFNDLSSSAL</sequence>
<dbReference type="PANTHER" id="PTHR23506">
    <property type="entry name" value="GH10249P"/>
    <property type="match status" value="1"/>
</dbReference>
<evidence type="ECO:0000256" key="5">
    <source>
        <dbReference type="ARBA" id="ARBA00023136"/>
    </source>
</evidence>
<feature type="transmembrane region" description="Helical" evidence="6">
    <location>
        <begin position="353"/>
        <end position="375"/>
    </location>
</feature>
<keyword evidence="4 6" id="KW-1133">Transmembrane helix</keyword>
<evidence type="ECO:0000256" key="3">
    <source>
        <dbReference type="ARBA" id="ARBA00022692"/>
    </source>
</evidence>
<feature type="transmembrane region" description="Helical" evidence="6">
    <location>
        <begin position="232"/>
        <end position="252"/>
    </location>
</feature>
<dbReference type="Proteomes" id="UP001642483">
    <property type="component" value="Unassembled WGS sequence"/>
</dbReference>
<feature type="transmembrane region" description="Helical" evidence="6">
    <location>
        <begin position="464"/>
        <end position="486"/>
    </location>
</feature>
<feature type="transmembrane region" description="Helical" evidence="6">
    <location>
        <begin position="492"/>
        <end position="515"/>
    </location>
</feature>
<keyword evidence="9" id="KW-1185">Reference proteome</keyword>
<feature type="transmembrane region" description="Helical" evidence="6">
    <location>
        <begin position="387"/>
        <end position="409"/>
    </location>
</feature>
<gene>
    <name evidence="8" type="ORF">CVLEPA_LOCUS14296</name>
</gene>
<comment type="subcellular location">
    <subcellularLocation>
        <location evidence="1">Membrane</location>
        <topology evidence="1">Multi-pass membrane protein</topology>
    </subcellularLocation>
</comment>
<feature type="transmembrane region" description="Helical" evidence="6">
    <location>
        <begin position="326"/>
        <end position="347"/>
    </location>
</feature>
<proteinExistence type="predicted"/>
<accession>A0ABP0FU91</accession>
<dbReference type="InterPro" id="IPR020846">
    <property type="entry name" value="MFS_dom"/>
</dbReference>
<keyword evidence="3 6" id="KW-0812">Transmembrane</keyword>
<keyword evidence="5 6" id="KW-0472">Membrane</keyword>
<dbReference type="EMBL" id="CAWYQH010000097">
    <property type="protein sequence ID" value="CAK8683196.1"/>
    <property type="molecule type" value="Genomic_DNA"/>
</dbReference>
<dbReference type="PROSITE" id="PS50850">
    <property type="entry name" value="MFS"/>
    <property type="match status" value="1"/>
</dbReference>
<feature type="transmembrane region" description="Helical" evidence="6">
    <location>
        <begin position="192"/>
        <end position="212"/>
    </location>
</feature>
<protein>
    <recommendedName>
        <fullName evidence="7">Major facilitator superfamily (MFS) profile domain-containing protein</fullName>
    </recommendedName>
</protein>
<dbReference type="Pfam" id="PF07690">
    <property type="entry name" value="MFS_1"/>
    <property type="match status" value="1"/>
</dbReference>
<evidence type="ECO:0000256" key="1">
    <source>
        <dbReference type="ARBA" id="ARBA00004141"/>
    </source>
</evidence>
<reference evidence="8 9" key="1">
    <citation type="submission" date="2024-02" db="EMBL/GenBank/DDBJ databases">
        <authorList>
            <person name="Daric V."/>
            <person name="Darras S."/>
        </authorList>
    </citation>
    <scope>NUCLEOTIDE SEQUENCE [LARGE SCALE GENOMIC DNA]</scope>
</reference>
<feature type="domain" description="Major facilitator superfamily (MFS) profile" evidence="7">
    <location>
        <begin position="194"/>
        <end position="523"/>
    </location>
</feature>
<feature type="transmembrane region" description="Helical" evidence="6">
    <location>
        <begin position="429"/>
        <end position="452"/>
    </location>
</feature>
<name>A0ABP0FU91_CLALP</name>
<dbReference type="InterPro" id="IPR036259">
    <property type="entry name" value="MFS_trans_sf"/>
</dbReference>
<dbReference type="SUPFAM" id="SSF103473">
    <property type="entry name" value="MFS general substrate transporter"/>
    <property type="match status" value="1"/>
</dbReference>
<evidence type="ECO:0000256" key="2">
    <source>
        <dbReference type="ARBA" id="ARBA00022448"/>
    </source>
</evidence>